<dbReference type="EMBL" id="CABPSN010000008">
    <property type="protein sequence ID" value="VVE45687.1"/>
    <property type="molecule type" value="Genomic_DNA"/>
</dbReference>
<dbReference type="GO" id="GO:0005829">
    <property type="term" value="C:cytosol"/>
    <property type="evidence" value="ECO:0007669"/>
    <property type="project" value="UniProtKB-ARBA"/>
</dbReference>
<dbReference type="InterPro" id="IPR019844">
    <property type="entry name" value="CSD_CS"/>
</dbReference>
<feature type="domain" description="CSD" evidence="5">
    <location>
        <begin position="1"/>
        <end position="67"/>
    </location>
</feature>
<evidence type="ECO:0000256" key="3">
    <source>
        <dbReference type="ARBA" id="ARBA00022490"/>
    </source>
</evidence>
<evidence type="ECO:0000256" key="2">
    <source>
        <dbReference type="ARBA" id="ARBA00022332"/>
    </source>
</evidence>
<dbReference type="RefSeq" id="WP_150577800.1">
    <property type="nucleotide sequence ID" value="NZ_CABPSN010000008.1"/>
</dbReference>
<evidence type="ECO:0000256" key="1">
    <source>
        <dbReference type="ARBA" id="ARBA00004496"/>
    </source>
</evidence>
<dbReference type="GO" id="GO:0003676">
    <property type="term" value="F:nucleic acid binding"/>
    <property type="evidence" value="ECO:0007669"/>
    <property type="project" value="InterPro"/>
</dbReference>
<dbReference type="CDD" id="cd04458">
    <property type="entry name" value="CSP_CDS"/>
    <property type="match status" value="1"/>
</dbReference>
<dbReference type="AlphaFoldDB" id="A0A5E4YB82"/>
<organism evidence="6 7">
    <name type="scientific">Pandoraea aquatica</name>
    <dbReference type="NCBI Taxonomy" id="2508290"/>
    <lineage>
        <taxon>Bacteria</taxon>
        <taxon>Pseudomonadati</taxon>
        <taxon>Pseudomonadota</taxon>
        <taxon>Betaproteobacteria</taxon>
        <taxon>Burkholderiales</taxon>
        <taxon>Burkholderiaceae</taxon>
        <taxon>Pandoraea</taxon>
    </lineage>
</organism>
<evidence type="ECO:0000313" key="6">
    <source>
        <dbReference type="EMBL" id="VVE45687.1"/>
    </source>
</evidence>
<keyword evidence="3" id="KW-0963">Cytoplasm</keyword>
<dbReference type="SUPFAM" id="SSF50249">
    <property type="entry name" value="Nucleic acid-binding proteins"/>
    <property type="match status" value="1"/>
</dbReference>
<name>A0A5E4YB82_9BURK</name>
<protein>
    <recommendedName>
        <fullName evidence="2">Cold shock-like protein CspA</fullName>
    </recommendedName>
</protein>
<dbReference type="Gene3D" id="2.40.50.140">
    <property type="entry name" value="Nucleic acid-binding proteins"/>
    <property type="match status" value="1"/>
</dbReference>
<dbReference type="InterPro" id="IPR011129">
    <property type="entry name" value="CSD"/>
</dbReference>
<dbReference type="InterPro" id="IPR012156">
    <property type="entry name" value="Cold_shock_CspA"/>
</dbReference>
<dbReference type="PROSITE" id="PS00352">
    <property type="entry name" value="CSD_1"/>
    <property type="match status" value="1"/>
</dbReference>
<dbReference type="PRINTS" id="PR00050">
    <property type="entry name" value="COLDSHOCK"/>
</dbReference>
<dbReference type="PANTHER" id="PTHR11544">
    <property type="entry name" value="COLD SHOCK DOMAIN CONTAINING PROTEINS"/>
    <property type="match status" value="1"/>
</dbReference>
<dbReference type="FunFam" id="2.40.50.140:FF:000006">
    <property type="entry name" value="Cold shock protein CspC"/>
    <property type="match status" value="1"/>
</dbReference>
<dbReference type="Proteomes" id="UP000366819">
    <property type="component" value="Unassembled WGS sequence"/>
</dbReference>
<dbReference type="PROSITE" id="PS51857">
    <property type="entry name" value="CSD_2"/>
    <property type="match status" value="1"/>
</dbReference>
<dbReference type="InterPro" id="IPR050181">
    <property type="entry name" value="Cold_shock_domain"/>
</dbReference>
<dbReference type="Pfam" id="PF00313">
    <property type="entry name" value="CSD"/>
    <property type="match status" value="1"/>
</dbReference>
<dbReference type="InterPro" id="IPR012340">
    <property type="entry name" value="NA-bd_OB-fold"/>
</dbReference>
<dbReference type="PIRSF" id="PIRSF002599">
    <property type="entry name" value="Cold_shock_A"/>
    <property type="match status" value="1"/>
</dbReference>
<keyword evidence="7" id="KW-1185">Reference proteome</keyword>
<evidence type="ECO:0000256" key="4">
    <source>
        <dbReference type="RuleBase" id="RU000408"/>
    </source>
</evidence>
<sequence length="70" mass="7344">MATGTVKWFNEIKGFGFIAPDGGGEDIFLHFSAVESTDDQGALTEGTAVQYEVSQGPKGPQAAAVKVLKK</sequence>
<gene>
    <name evidence="6" type="ORF">PAQ31011_04413</name>
</gene>
<proteinExistence type="predicted"/>
<dbReference type="InterPro" id="IPR002059">
    <property type="entry name" value="CSP_DNA-bd"/>
</dbReference>
<comment type="subcellular location">
    <subcellularLocation>
        <location evidence="1 4">Cytoplasm</location>
    </subcellularLocation>
</comment>
<dbReference type="OrthoDB" id="9800919at2"/>
<reference evidence="6 7" key="1">
    <citation type="submission" date="2019-08" db="EMBL/GenBank/DDBJ databases">
        <authorList>
            <person name="Peeters C."/>
        </authorList>
    </citation>
    <scope>NUCLEOTIDE SEQUENCE [LARGE SCALE GENOMIC DNA]</scope>
    <source>
        <strain evidence="6 7">LMG 31011</strain>
    </source>
</reference>
<dbReference type="SMART" id="SM00357">
    <property type="entry name" value="CSP"/>
    <property type="match status" value="1"/>
</dbReference>
<accession>A0A5E4YB82</accession>
<evidence type="ECO:0000259" key="5">
    <source>
        <dbReference type="PROSITE" id="PS51857"/>
    </source>
</evidence>
<evidence type="ECO:0000313" key="7">
    <source>
        <dbReference type="Proteomes" id="UP000366819"/>
    </source>
</evidence>